<evidence type="ECO:0008006" key="8">
    <source>
        <dbReference type="Google" id="ProtNLM"/>
    </source>
</evidence>
<dbReference type="Gene3D" id="3.40.50.300">
    <property type="entry name" value="P-loop containing nucleotide triphosphate hydrolases"/>
    <property type="match status" value="1"/>
</dbReference>
<dbReference type="Proteomes" id="UP000663855">
    <property type="component" value="Unassembled WGS sequence"/>
</dbReference>
<dbReference type="EMBL" id="CAJOBI010119351">
    <property type="protein sequence ID" value="CAF4670583.1"/>
    <property type="molecule type" value="Genomic_DNA"/>
</dbReference>
<dbReference type="AlphaFoldDB" id="A0A816WJW4"/>
<dbReference type="EMBL" id="CAJNRE010015119">
    <property type="protein sequence ID" value="CAF2134660.1"/>
    <property type="molecule type" value="Genomic_DNA"/>
</dbReference>
<dbReference type="SUPFAM" id="SSF52540">
    <property type="entry name" value="P-loop containing nucleoside triphosphate hydrolases"/>
    <property type="match status" value="1"/>
</dbReference>
<sequence length="104" mass="12209">MHSHLTQIMGIHSNAVIYGNVAIIAIGDFYQCSPVVATGIYSSLLWSDHFQYIELKINERQKTNLSFSQMLNRIRKLKKKENISNEDRDMLEKCHQRYLSQEYD</sequence>
<dbReference type="PANTHER" id="PTHR47642">
    <property type="entry name" value="ATP-DEPENDENT DNA HELICASE"/>
    <property type="match status" value="1"/>
</dbReference>
<reference evidence="3" key="1">
    <citation type="submission" date="2021-02" db="EMBL/GenBank/DDBJ databases">
        <authorList>
            <person name="Nowell W R."/>
        </authorList>
    </citation>
    <scope>NUCLEOTIDE SEQUENCE</scope>
</reference>
<dbReference type="EMBL" id="CAJNOW010004439">
    <property type="protein sequence ID" value="CAF1416693.1"/>
    <property type="molecule type" value="Genomic_DNA"/>
</dbReference>
<evidence type="ECO:0000313" key="5">
    <source>
        <dbReference type="EMBL" id="CAF4485341.1"/>
    </source>
</evidence>
<dbReference type="Proteomes" id="UP000663824">
    <property type="component" value="Unassembled WGS sequence"/>
</dbReference>
<dbReference type="EMBL" id="CAJNOV010012987">
    <property type="protein sequence ID" value="CAF1505315.1"/>
    <property type="molecule type" value="Genomic_DNA"/>
</dbReference>
<name>A0A816WJW4_9BILA</name>
<dbReference type="PANTHER" id="PTHR47642:SF5">
    <property type="entry name" value="ATP-DEPENDENT DNA HELICASE"/>
    <property type="match status" value="1"/>
</dbReference>
<evidence type="ECO:0000313" key="7">
    <source>
        <dbReference type="Proteomes" id="UP000663824"/>
    </source>
</evidence>
<dbReference type="Proteomes" id="UP000681720">
    <property type="component" value="Unassembled WGS sequence"/>
</dbReference>
<dbReference type="OrthoDB" id="10046327at2759"/>
<evidence type="ECO:0000313" key="2">
    <source>
        <dbReference type="EMBL" id="CAF1505315.1"/>
    </source>
</evidence>
<dbReference type="EMBL" id="CAJOBJ010001699">
    <property type="protein sequence ID" value="CAF3892004.1"/>
    <property type="molecule type" value="Genomic_DNA"/>
</dbReference>
<organism evidence="3 7">
    <name type="scientific">Rotaria magnacalcarata</name>
    <dbReference type="NCBI Taxonomy" id="392030"/>
    <lineage>
        <taxon>Eukaryota</taxon>
        <taxon>Metazoa</taxon>
        <taxon>Spiralia</taxon>
        <taxon>Gnathifera</taxon>
        <taxon>Rotifera</taxon>
        <taxon>Eurotatoria</taxon>
        <taxon>Bdelloidea</taxon>
        <taxon>Philodinida</taxon>
        <taxon>Philodinidae</taxon>
        <taxon>Rotaria</taxon>
    </lineage>
</organism>
<comment type="caution">
    <text evidence="3">The sequence shown here is derived from an EMBL/GenBank/DDBJ whole genome shotgun (WGS) entry which is preliminary data.</text>
</comment>
<protein>
    <recommendedName>
        <fullName evidence="8">DNA helicase</fullName>
    </recommendedName>
</protein>
<accession>A0A816WJW4</accession>
<evidence type="ECO:0000313" key="4">
    <source>
        <dbReference type="EMBL" id="CAF3892004.1"/>
    </source>
</evidence>
<dbReference type="Proteomes" id="UP000681967">
    <property type="component" value="Unassembled WGS sequence"/>
</dbReference>
<dbReference type="InterPro" id="IPR027417">
    <property type="entry name" value="P-loop_NTPase"/>
</dbReference>
<dbReference type="Proteomes" id="UP000663834">
    <property type="component" value="Unassembled WGS sequence"/>
</dbReference>
<evidence type="ECO:0000313" key="1">
    <source>
        <dbReference type="EMBL" id="CAF1416693.1"/>
    </source>
</evidence>
<evidence type="ECO:0000313" key="3">
    <source>
        <dbReference type="EMBL" id="CAF2134660.1"/>
    </source>
</evidence>
<gene>
    <name evidence="5" type="ORF">BYL167_LOCUS35322</name>
    <name evidence="2" type="ORF">CJN711_LOCUS27486</name>
    <name evidence="4" type="ORF">GIL414_LOCUS6097</name>
    <name evidence="1" type="ORF">KQP761_LOCUS10383</name>
    <name evidence="3" type="ORF">MBJ925_LOCUS28278</name>
    <name evidence="6" type="ORF">SMN809_LOCUS41873</name>
</gene>
<proteinExistence type="predicted"/>
<dbReference type="Proteomes" id="UP000676336">
    <property type="component" value="Unassembled WGS sequence"/>
</dbReference>
<dbReference type="InterPro" id="IPR051055">
    <property type="entry name" value="PIF1_helicase"/>
</dbReference>
<dbReference type="EMBL" id="CAJOBH010074009">
    <property type="protein sequence ID" value="CAF4485341.1"/>
    <property type="molecule type" value="Genomic_DNA"/>
</dbReference>
<evidence type="ECO:0000313" key="6">
    <source>
        <dbReference type="EMBL" id="CAF4670583.1"/>
    </source>
</evidence>